<dbReference type="InterPro" id="IPR002347">
    <property type="entry name" value="SDR_fam"/>
</dbReference>
<dbReference type="InterPro" id="IPR050259">
    <property type="entry name" value="SDR"/>
</dbReference>
<dbReference type="PRINTS" id="PR00081">
    <property type="entry name" value="GDHRDH"/>
</dbReference>
<gene>
    <name evidence="2" type="ORF">SSA02_09860</name>
</gene>
<dbReference type="CDD" id="cd05233">
    <property type="entry name" value="SDR_c"/>
    <property type="match status" value="1"/>
</dbReference>
<keyword evidence="3" id="KW-1185">Reference proteome</keyword>
<dbReference type="Pfam" id="PF13561">
    <property type="entry name" value="adh_short_C2"/>
    <property type="match status" value="1"/>
</dbReference>
<dbReference type="EMBL" id="BJVC01000002">
    <property type="protein sequence ID" value="GEL01823.1"/>
    <property type="molecule type" value="Genomic_DNA"/>
</dbReference>
<evidence type="ECO:0000313" key="3">
    <source>
        <dbReference type="Proteomes" id="UP000321405"/>
    </source>
</evidence>
<reference evidence="2 3" key="1">
    <citation type="submission" date="2019-07" db="EMBL/GenBank/DDBJ databases">
        <title>Whole genome shotgun sequence of Swaminathania salitolerans NBRC 104436.</title>
        <authorList>
            <person name="Hosoyama A."/>
            <person name="Uohara A."/>
            <person name="Ohji S."/>
            <person name="Ichikawa N."/>
        </authorList>
    </citation>
    <scope>NUCLEOTIDE SEQUENCE [LARGE SCALE GENOMIC DNA]</scope>
    <source>
        <strain evidence="2 3">NBRC 104436</strain>
    </source>
</reference>
<dbReference type="InterPro" id="IPR036291">
    <property type="entry name" value="NAD(P)-bd_dom_sf"/>
</dbReference>
<dbReference type="PRINTS" id="PR00080">
    <property type="entry name" value="SDRFAMILY"/>
</dbReference>
<dbReference type="SUPFAM" id="SSF51735">
    <property type="entry name" value="NAD(P)-binding Rossmann-fold domains"/>
    <property type="match status" value="1"/>
</dbReference>
<dbReference type="AlphaFoldDB" id="A0A511BPN3"/>
<accession>A0A511BPN3</accession>
<evidence type="ECO:0000256" key="1">
    <source>
        <dbReference type="ARBA" id="ARBA00006484"/>
    </source>
</evidence>
<evidence type="ECO:0000313" key="2">
    <source>
        <dbReference type="EMBL" id="GEL01823.1"/>
    </source>
</evidence>
<organism evidence="2 3">
    <name type="scientific">Swaminathania salitolerans</name>
    <dbReference type="NCBI Taxonomy" id="182838"/>
    <lineage>
        <taxon>Bacteria</taxon>
        <taxon>Pseudomonadati</taxon>
        <taxon>Pseudomonadota</taxon>
        <taxon>Alphaproteobacteria</taxon>
        <taxon>Acetobacterales</taxon>
        <taxon>Acetobacteraceae</taxon>
        <taxon>Swaminathania</taxon>
    </lineage>
</organism>
<dbReference type="PANTHER" id="PTHR42879">
    <property type="entry name" value="3-OXOACYL-(ACYL-CARRIER-PROTEIN) REDUCTASE"/>
    <property type="match status" value="1"/>
</dbReference>
<protein>
    <submittedName>
        <fullName evidence="2">3-oxoacyl-ACP reductase</fullName>
    </submittedName>
</protein>
<dbReference type="Gene3D" id="3.40.50.720">
    <property type="entry name" value="NAD(P)-binding Rossmann-like Domain"/>
    <property type="match status" value="1"/>
</dbReference>
<comment type="similarity">
    <text evidence="1">Belongs to the short-chain dehydrogenases/reductases (SDR) family.</text>
</comment>
<name>A0A511BPN3_9PROT</name>
<comment type="caution">
    <text evidence="2">The sequence shown here is derived from an EMBL/GenBank/DDBJ whole genome shotgun (WGS) entry which is preliminary data.</text>
</comment>
<proteinExistence type="inferred from homology"/>
<sequence length="169" mass="17798">MLGVVNNFGIARHERFESVTDVDFMALLGANLRPALQVTQALLPGMRDAKFGRIVNIGSLTTRGLPYRAGYAAAKSALESLTRTIAIEYAAYGITANIVAPGPTETELFRANNQPGSEGEARYLAGVPAGRFGHPEEIAAAISFFCSDLASFITGQSLFIDGGSSLGKG</sequence>
<dbReference type="Proteomes" id="UP000321405">
    <property type="component" value="Unassembled WGS sequence"/>
</dbReference>